<proteinExistence type="predicted"/>
<comment type="caution">
    <text evidence="1">The sequence shown here is derived from an EMBL/GenBank/DDBJ whole genome shotgun (WGS) entry which is preliminary data.</text>
</comment>
<reference evidence="2" key="1">
    <citation type="submission" date="2013-09" db="EMBL/GenBank/DDBJ databases">
        <title>Corchorus olitorius genome sequencing.</title>
        <authorList>
            <person name="Alam M."/>
            <person name="Haque M.S."/>
            <person name="Islam M.S."/>
            <person name="Emdad E.M."/>
            <person name="Islam M.M."/>
            <person name="Ahmed B."/>
            <person name="Halim A."/>
            <person name="Hossen Q.M.M."/>
            <person name="Hossain M.Z."/>
            <person name="Ahmed R."/>
            <person name="Khan M.M."/>
            <person name="Islam R."/>
            <person name="Rashid M.M."/>
            <person name="Khan S.A."/>
            <person name="Rahman M.S."/>
            <person name="Alam M."/>
            <person name="Yahiya A.S."/>
            <person name="Khan M.S."/>
            <person name="Azam M.S."/>
            <person name="Haque T."/>
            <person name="Lashkar M.Z.H."/>
            <person name="Akhand A.I."/>
            <person name="Morshed G."/>
            <person name="Roy S."/>
            <person name="Uddin K.S."/>
            <person name="Rabeya T."/>
            <person name="Hossain A.S."/>
            <person name="Chowdhury A."/>
            <person name="Snigdha A.R."/>
            <person name="Mortoza M.S."/>
            <person name="Matin S.A."/>
            <person name="Hoque S.M.E."/>
            <person name="Islam M.K."/>
            <person name="Roy D.K."/>
            <person name="Haider R."/>
            <person name="Moosa M.M."/>
            <person name="Elias S.M."/>
            <person name="Hasan A.M."/>
            <person name="Jahan S."/>
            <person name="Shafiuddin M."/>
            <person name="Mahmood N."/>
            <person name="Shommy N.S."/>
        </authorList>
    </citation>
    <scope>NUCLEOTIDE SEQUENCE [LARGE SCALE GENOMIC DNA]</scope>
    <source>
        <strain evidence="2">cv. O-4</strain>
    </source>
</reference>
<evidence type="ECO:0000313" key="1">
    <source>
        <dbReference type="EMBL" id="OMO49497.1"/>
    </source>
</evidence>
<dbReference type="AlphaFoldDB" id="A0A1R3FUL0"/>
<evidence type="ECO:0000313" key="2">
    <source>
        <dbReference type="Proteomes" id="UP000187203"/>
    </source>
</evidence>
<protein>
    <submittedName>
        <fullName evidence="1">Protein RFT1-like protein</fullName>
    </submittedName>
</protein>
<dbReference type="Proteomes" id="UP000187203">
    <property type="component" value="Unassembled WGS sequence"/>
</dbReference>
<sequence length="35" mass="4110">MVYDKSVLKHLVSMLGGEHFLKIIFHEGEEFYIKA</sequence>
<accession>A0A1R3FUL0</accession>
<gene>
    <name evidence="1" type="ORF">COLO4_38518</name>
</gene>
<name>A0A1R3FUL0_9ROSI</name>
<dbReference type="EMBL" id="AWUE01024865">
    <property type="protein sequence ID" value="OMO49497.1"/>
    <property type="molecule type" value="Genomic_DNA"/>
</dbReference>
<organism evidence="1 2">
    <name type="scientific">Corchorus olitorius</name>
    <dbReference type="NCBI Taxonomy" id="93759"/>
    <lineage>
        <taxon>Eukaryota</taxon>
        <taxon>Viridiplantae</taxon>
        <taxon>Streptophyta</taxon>
        <taxon>Embryophyta</taxon>
        <taxon>Tracheophyta</taxon>
        <taxon>Spermatophyta</taxon>
        <taxon>Magnoliopsida</taxon>
        <taxon>eudicotyledons</taxon>
        <taxon>Gunneridae</taxon>
        <taxon>Pentapetalae</taxon>
        <taxon>rosids</taxon>
        <taxon>malvids</taxon>
        <taxon>Malvales</taxon>
        <taxon>Malvaceae</taxon>
        <taxon>Grewioideae</taxon>
        <taxon>Apeibeae</taxon>
        <taxon>Corchorus</taxon>
    </lineage>
</organism>
<keyword evidence="2" id="KW-1185">Reference proteome</keyword>